<reference evidence="2 3" key="1">
    <citation type="submission" date="2017-12" db="EMBL/GenBank/DDBJ databases">
        <title>High-resolution comparative analysis of great ape genomes.</title>
        <authorList>
            <person name="Pollen A."/>
            <person name="Hastie A."/>
            <person name="Hormozdiari F."/>
            <person name="Dougherty M."/>
            <person name="Liu R."/>
            <person name="Chaisson M."/>
            <person name="Hoppe E."/>
            <person name="Hill C."/>
            <person name="Pang A."/>
            <person name="Hillier L."/>
            <person name="Baker C."/>
            <person name="Armstrong J."/>
            <person name="Shendure J."/>
            <person name="Paten B."/>
            <person name="Wilson R."/>
            <person name="Chao H."/>
            <person name="Schneider V."/>
            <person name="Ventura M."/>
            <person name="Kronenberg Z."/>
            <person name="Murali S."/>
            <person name="Gordon D."/>
            <person name="Cantsilieris S."/>
            <person name="Munson K."/>
            <person name="Nelson B."/>
            <person name="Raja A."/>
            <person name="Underwood J."/>
            <person name="Diekhans M."/>
            <person name="Fiddes I."/>
            <person name="Haussler D."/>
            <person name="Eichler E."/>
        </authorList>
    </citation>
    <scope>NUCLEOTIDE SEQUENCE [LARGE SCALE GENOMIC DNA]</scope>
    <source>
        <strain evidence="2">Yerkes chimp pedigree #C0471</strain>
    </source>
</reference>
<accession>A0A2J8NE74</accession>
<dbReference type="Proteomes" id="UP000236370">
    <property type="component" value="Unassembled WGS sequence"/>
</dbReference>
<gene>
    <name evidence="2" type="ORF">CK820_G0011482</name>
</gene>
<comment type="caution">
    <text evidence="2">The sequence shown here is derived from an EMBL/GenBank/DDBJ whole genome shotgun (WGS) entry which is preliminary data.</text>
</comment>
<dbReference type="InterPro" id="IPR016177">
    <property type="entry name" value="DNA-bd_dom_sf"/>
</dbReference>
<protein>
    <submittedName>
        <fullName evidence="2">MBD1 isoform 8</fullName>
    </submittedName>
</protein>
<feature type="domain" description="MBD" evidence="1">
    <location>
        <begin position="2"/>
        <end position="36"/>
    </location>
</feature>
<evidence type="ECO:0000259" key="1">
    <source>
        <dbReference type="Pfam" id="PF01429"/>
    </source>
</evidence>
<dbReference type="SUPFAM" id="SSF54171">
    <property type="entry name" value="DNA-binding domain"/>
    <property type="match status" value="1"/>
</dbReference>
<name>A0A2J8NE74_PANTR</name>
<dbReference type="AlphaFoldDB" id="A0A2J8NE74"/>
<proteinExistence type="predicted"/>
<evidence type="ECO:0000313" key="3">
    <source>
        <dbReference type="Proteomes" id="UP000236370"/>
    </source>
</evidence>
<organism evidence="2 3">
    <name type="scientific">Pan troglodytes</name>
    <name type="common">Chimpanzee</name>
    <dbReference type="NCBI Taxonomy" id="9598"/>
    <lineage>
        <taxon>Eukaryota</taxon>
        <taxon>Metazoa</taxon>
        <taxon>Chordata</taxon>
        <taxon>Craniata</taxon>
        <taxon>Vertebrata</taxon>
        <taxon>Euteleostomi</taxon>
        <taxon>Mammalia</taxon>
        <taxon>Eutheria</taxon>
        <taxon>Euarchontoglires</taxon>
        <taxon>Primates</taxon>
        <taxon>Haplorrhini</taxon>
        <taxon>Catarrhini</taxon>
        <taxon>Hominidae</taxon>
        <taxon>Pan</taxon>
    </lineage>
</organism>
<dbReference type="EMBL" id="NBAG03000231">
    <property type="protein sequence ID" value="PNI70080.1"/>
    <property type="molecule type" value="Genomic_DNA"/>
</dbReference>
<sequence length="44" mass="5148">MAEDWLDCPALGPGWKRREVFRKSGATCGRSDTYYQRRQDPKQS</sequence>
<evidence type="ECO:0000313" key="2">
    <source>
        <dbReference type="EMBL" id="PNI70080.1"/>
    </source>
</evidence>
<dbReference type="Pfam" id="PF01429">
    <property type="entry name" value="MBD"/>
    <property type="match status" value="1"/>
</dbReference>
<dbReference type="GO" id="GO:0003677">
    <property type="term" value="F:DNA binding"/>
    <property type="evidence" value="ECO:0007669"/>
    <property type="project" value="InterPro"/>
</dbReference>
<dbReference type="GO" id="GO:0005634">
    <property type="term" value="C:nucleus"/>
    <property type="evidence" value="ECO:0007669"/>
    <property type="project" value="UniProtKB-ARBA"/>
</dbReference>
<dbReference type="SMR" id="A0A2J8NE74"/>
<dbReference type="InterPro" id="IPR001739">
    <property type="entry name" value="Methyl_CpG_DNA-bd"/>
</dbReference>
<dbReference type="Gene3D" id="3.30.890.10">
    <property type="entry name" value="Methyl-cpg-binding Protein 2, Chain A"/>
    <property type="match status" value="1"/>
</dbReference>